<dbReference type="InterPro" id="IPR001387">
    <property type="entry name" value="Cro/C1-type_HTH"/>
</dbReference>
<dbReference type="GO" id="GO:0003677">
    <property type="term" value="F:DNA binding"/>
    <property type="evidence" value="ECO:0007669"/>
    <property type="project" value="InterPro"/>
</dbReference>
<feature type="domain" description="HTH cro/C1-type" evidence="1">
    <location>
        <begin position="7"/>
        <end position="70"/>
    </location>
</feature>
<protein>
    <recommendedName>
        <fullName evidence="1">HTH cro/C1-type domain-containing protein</fullName>
    </recommendedName>
</protein>
<dbReference type="CDD" id="cd00093">
    <property type="entry name" value="HTH_XRE"/>
    <property type="match status" value="1"/>
</dbReference>
<proteinExistence type="predicted"/>
<reference evidence="2" key="1">
    <citation type="submission" date="2016-10" db="EMBL/GenBank/DDBJ databases">
        <authorList>
            <person name="de Groot N.N."/>
        </authorList>
    </citation>
    <scope>NUCLEOTIDE SEQUENCE</scope>
</reference>
<name>A0A1W1EG95_9ZZZZ</name>
<dbReference type="AlphaFoldDB" id="A0A1W1EG95"/>
<sequence length="308" mass="35430">MQFNEYLKKCREGCNITQEQLAHDLYVHNTDLFESIQMGTIGKWERGIAKPKVSKQSSIINYFQLRTGKSLPFLNDYPLEEIESLICKAGMNNLVGENKKYIYDFPSEMMSFDDITVSPIHSTEAMNSLIYNNMHIHMSTTHPYSQLSREQFMEWALHPSNLFLFCEHKGTSLGIMFVLRVKPEIYNKLMNFEMKKSDISSNDFASYDEMGSHILLSFFAMNTKASTLLFIRYYAHLITNQDNIKDVGGIGHLESGKKIASNMNLKFQNSFIADDGTKIMSYGHSISHVLSSEYLCKMFLSKQDCPEE</sequence>
<evidence type="ECO:0000259" key="1">
    <source>
        <dbReference type="PROSITE" id="PS50943"/>
    </source>
</evidence>
<gene>
    <name evidence="2" type="ORF">MNB_SV-5-978</name>
</gene>
<accession>A0A1W1EG95</accession>
<dbReference type="PROSITE" id="PS50943">
    <property type="entry name" value="HTH_CROC1"/>
    <property type="match status" value="1"/>
</dbReference>
<dbReference type="Gene3D" id="1.10.260.40">
    <property type="entry name" value="lambda repressor-like DNA-binding domains"/>
    <property type="match status" value="1"/>
</dbReference>
<dbReference type="EMBL" id="FPKX01000074">
    <property type="protein sequence ID" value="SFZ99064.1"/>
    <property type="molecule type" value="Genomic_DNA"/>
</dbReference>
<dbReference type="SUPFAM" id="SSF47413">
    <property type="entry name" value="lambda repressor-like DNA-binding domains"/>
    <property type="match status" value="1"/>
</dbReference>
<organism evidence="2">
    <name type="scientific">hydrothermal vent metagenome</name>
    <dbReference type="NCBI Taxonomy" id="652676"/>
    <lineage>
        <taxon>unclassified sequences</taxon>
        <taxon>metagenomes</taxon>
        <taxon>ecological metagenomes</taxon>
    </lineage>
</organism>
<evidence type="ECO:0000313" key="2">
    <source>
        <dbReference type="EMBL" id="SFZ99064.1"/>
    </source>
</evidence>
<dbReference type="InterPro" id="IPR010982">
    <property type="entry name" value="Lambda_DNA-bd_dom_sf"/>
</dbReference>